<protein>
    <submittedName>
        <fullName evidence="2">Uncharacterized protein</fullName>
    </submittedName>
</protein>
<proteinExistence type="predicted"/>
<dbReference type="AlphaFoldDB" id="A0A397GXF3"/>
<feature type="compositionally biased region" description="Polar residues" evidence="1">
    <location>
        <begin position="9"/>
        <end position="25"/>
    </location>
</feature>
<keyword evidence="3" id="KW-1185">Reference proteome</keyword>
<evidence type="ECO:0000256" key="1">
    <source>
        <dbReference type="SAM" id="MobiDB-lite"/>
    </source>
</evidence>
<dbReference type="Proteomes" id="UP000266861">
    <property type="component" value="Unassembled WGS sequence"/>
</dbReference>
<reference evidence="2 3" key="1">
    <citation type="submission" date="2018-08" db="EMBL/GenBank/DDBJ databases">
        <title>Genome and evolution of the arbuscular mycorrhizal fungus Diversispora epigaea (formerly Glomus versiforme) and its bacterial endosymbionts.</title>
        <authorList>
            <person name="Sun X."/>
            <person name="Fei Z."/>
            <person name="Harrison M."/>
        </authorList>
    </citation>
    <scope>NUCLEOTIDE SEQUENCE [LARGE SCALE GENOMIC DNA]</scope>
    <source>
        <strain evidence="2 3">IT104</strain>
    </source>
</reference>
<sequence length="76" mass="8914">MASYALESYNETPWTNTESKNGRGQINNENEYIYGWTLQKISKFIFVKPNQMTARHTKPNKTWKTPIIEKKGNDTM</sequence>
<comment type="caution">
    <text evidence="2">The sequence shown here is derived from an EMBL/GenBank/DDBJ whole genome shotgun (WGS) entry which is preliminary data.</text>
</comment>
<feature type="region of interest" description="Disordered" evidence="1">
    <location>
        <begin position="55"/>
        <end position="76"/>
    </location>
</feature>
<gene>
    <name evidence="2" type="ORF">Glove_421g126</name>
</gene>
<evidence type="ECO:0000313" key="3">
    <source>
        <dbReference type="Proteomes" id="UP000266861"/>
    </source>
</evidence>
<evidence type="ECO:0000313" key="2">
    <source>
        <dbReference type="EMBL" id="RHZ54989.1"/>
    </source>
</evidence>
<accession>A0A397GXF3</accession>
<organism evidence="2 3">
    <name type="scientific">Diversispora epigaea</name>
    <dbReference type="NCBI Taxonomy" id="1348612"/>
    <lineage>
        <taxon>Eukaryota</taxon>
        <taxon>Fungi</taxon>
        <taxon>Fungi incertae sedis</taxon>
        <taxon>Mucoromycota</taxon>
        <taxon>Glomeromycotina</taxon>
        <taxon>Glomeromycetes</taxon>
        <taxon>Diversisporales</taxon>
        <taxon>Diversisporaceae</taxon>
        <taxon>Diversispora</taxon>
    </lineage>
</organism>
<feature type="compositionally biased region" description="Basic and acidic residues" evidence="1">
    <location>
        <begin position="67"/>
        <end position="76"/>
    </location>
</feature>
<dbReference type="EMBL" id="PQFF01000373">
    <property type="protein sequence ID" value="RHZ54989.1"/>
    <property type="molecule type" value="Genomic_DNA"/>
</dbReference>
<name>A0A397GXF3_9GLOM</name>
<feature type="region of interest" description="Disordered" evidence="1">
    <location>
        <begin position="1"/>
        <end position="25"/>
    </location>
</feature>